<evidence type="ECO:0000256" key="2">
    <source>
        <dbReference type="ARBA" id="ARBA00022737"/>
    </source>
</evidence>
<feature type="compositionally biased region" description="Polar residues" evidence="3">
    <location>
        <begin position="439"/>
        <end position="455"/>
    </location>
</feature>
<feature type="region of interest" description="Disordered" evidence="3">
    <location>
        <begin position="318"/>
        <end position="351"/>
    </location>
</feature>
<name>A0A9P6Q1I8_9FUNG</name>
<feature type="region of interest" description="Disordered" evidence="3">
    <location>
        <begin position="439"/>
        <end position="469"/>
    </location>
</feature>
<dbReference type="PANTHER" id="PTHR46093:SF18">
    <property type="entry name" value="FIBRONECTIN TYPE-III DOMAIN-CONTAINING PROTEIN"/>
    <property type="match status" value="1"/>
</dbReference>
<evidence type="ECO:0000313" key="6">
    <source>
        <dbReference type="Proteomes" id="UP000726737"/>
    </source>
</evidence>
<keyword evidence="4" id="KW-1133">Transmembrane helix</keyword>
<dbReference type="Proteomes" id="UP000726737">
    <property type="component" value="Unassembled WGS sequence"/>
</dbReference>
<protein>
    <recommendedName>
        <fullName evidence="7">Galactose oxidase</fullName>
    </recommendedName>
</protein>
<keyword evidence="2" id="KW-0677">Repeat</keyword>
<evidence type="ECO:0000313" key="5">
    <source>
        <dbReference type="EMBL" id="KAG0258527.1"/>
    </source>
</evidence>
<evidence type="ECO:0000256" key="4">
    <source>
        <dbReference type="SAM" id="Phobius"/>
    </source>
</evidence>
<evidence type="ECO:0000256" key="1">
    <source>
        <dbReference type="ARBA" id="ARBA00022441"/>
    </source>
</evidence>
<feature type="transmembrane region" description="Helical" evidence="4">
    <location>
        <begin position="353"/>
        <end position="375"/>
    </location>
</feature>
<comment type="caution">
    <text evidence="5">The sequence shown here is derived from an EMBL/GenBank/DDBJ whole genome shotgun (WGS) entry which is preliminary data.</text>
</comment>
<dbReference type="InterPro" id="IPR015915">
    <property type="entry name" value="Kelch-typ_b-propeller"/>
</dbReference>
<sequence length="628" mass="68764">MAHVQHDNKLYIQGGFTTTNYTSQFNALDLSSPWSAASSSWQPLKDGMLASHHALVSIAPQHARSIGNGSKGYILSVAGDRATSFWNAYDFDSGSWAPISDAVAPYPDLQGHAAVTDPSTGFIYIIGGYSGNVNYTYNALTVFDPSTKAILFKEEATAATSLTDITAVWSTERKTIMTFGGTRAPPAFTSGLDFASINEYDPLKKIWTTMASAGNIPTRRLDHCIAASADGSKFVLFGGSLDAKTYFSTIYIFDVKSGEWTMGQPAETFRTRMACGFHSGQFIAWGGSSGDNRVNTMHTATPIVYDLAQNLWTDRYDPAGLDVPPTTPTGGNENDSNDGSNNKTGSEKNRGPVIGGVVAGVVIVMAVIVLAYIFLRYRRRQREKAYARTVAPSLVGDTPRLKNANLGFGSEKKLYSSEPTDHYSAEALWANRRRHEASSAASLDTSTGSSDNDYSTLVPKTESRPVSESIQDYARRSNLGHNSVISSHRSSSPFQPQRPRRDHRSFGYEPIPPTQQNPQNPELAPEEDDDFLGNEQRGPYSRVGVAPLNIQYVDGSGVRSRPHPALVLPPLRPPENQQQAPYRTRGSMDVLPRPPRESLQVPRRTRESIQIGYVPYDTIHTPNQYSDV</sequence>
<dbReference type="AlphaFoldDB" id="A0A9P6Q1I8"/>
<keyword evidence="6" id="KW-1185">Reference proteome</keyword>
<accession>A0A9P6Q1I8</accession>
<reference evidence="5" key="1">
    <citation type="journal article" date="2020" name="Fungal Divers.">
        <title>Resolving the Mortierellaceae phylogeny through synthesis of multi-gene phylogenetics and phylogenomics.</title>
        <authorList>
            <person name="Vandepol N."/>
            <person name="Liber J."/>
            <person name="Desiro A."/>
            <person name="Na H."/>
            <person name="Kennedy M."/>
            <person name="Barry K."/>
            <person name="Grigoriev I.V."/>
            <person name="Miller A.N."/>
            <person name="O'Donnell K."/>
            <person name="Stajich J.E."/>
            <person name="Bonito G."/>
        </authorList>
    </citation>
    <scope>NUCLEOTIDE SEQUENCE</scope>
    <source>
        <strain evidence="5">KOD948</strain>
    </source>
</reference>
<feature type="compositionally biased region" description="Low complexity" evidence="3">
    <location>
        <begin position="483"/>
        <end position="492"/>
    </location>
</feature>
<dbReference type="PANTHER" id="PTHR46093">
    <property type="entry name" value="ACYL-COA-BINDING DOMAIN-CONTAINING PROTEIN 5"/>
    <property type="match status" value="1"/>
</dbReference>
<proteinExistence type="predicted"/>
<dbReference type="OrthoDB" id="10251809at2759"/>
<keyword evidence="4" id="KW-0472">Membrane</keyword>
<dbReference type="Gene3D" id="2.120.10.80">
    <property type="entry name" value="Kelch-type beta propeller"/>
    <property type="match status" value="2"/>
</dbReference>
<keyword evidence="4" id="KW-0812">Transmembrane</keyword>
<feature type="region of interest" description="Disordered" evidence="3">
    <location>
        <begin position="483"/>
        <end position="606"/>
    </location>
</feature>
<evidence type="ECO:0000256" key="3">
    <source>
        <dbReference type="SAM" id="MobiDB-lite"/>
    </source>
</evidence>
<feature type="compositionally biased region" description="Low complexity" evidence="3">
    <location>
        <begin position="330"/>
        <end position="342"/>
    </location>
</feature>
<dbReference type="EMBL" id="JAAAJA010000216">
    <property type="protein sequence ID" value="KAG0258527.1"/>
    <property type="molecule type" value="Genomic_DNA"/>
</dbReference>
<dbReference type="Pfam" id="PF24681">
    <property type="entry name" value="Kelch_KLHDC2_KLHL20_DRC7"/>
    <property type="match status" value="1"/>
</dbReference>
<organism evidence="5 6">
    <name type="scientific">Mortierella polycephala</name>
    <dbReference type="NCBI Taxonomy" id="41804"/>
    <lineage>
        <taxon>Eukaryota</taxon>
        <taxon>Fungi</taxon>
        <taxon>Fungi incertae sedis</taxon>
        <taxon>Mucoromycota</taxon>
        <taxon>Mortierellomycotina</taxon>
        <taxon>Mortierellomycetes</taxon>
        <taxon>Mortierellales</taxon>
        <taxon>Mortierellaceae</taxon>
        <taxon>Mortierella</taxon>
    </lineage>
</organism>
<evidence type="ECO:0008006" key="7">
    <source>
        <dbReference type="Google" id="ProtNLM"/>
    </source>
</evidence>
<keyword evidence="1" id="KW-0880">Kelch repeat</keyword>
<gene>
    <name evidence="5" type="ORF">BG011_003235</name>
</gene>
<dbReference type="SUPFAM" id="SSF117281">
    <property type="entry name" value="Kelch motif"/>
    <property type="match status" value="1"/>
</dbReference>